<dbReference type="InterPro" id="IPR051679">
    <property type="entry name" value="DASS-Related_Transporters"/>
</dbReference>
<dbReference type="InterPro" id="IPR031312">
    <property type="entry name" value="Na/sul_symport_CS"/>
</dbReference>
<dbReference type="GO" id="GO:0055085">
    <property type="term" value="P:transmembrane transport"/>
    <property type="evidence" value="ECO:0007669"/>
    <property type="project" value="InterPro"/>
</dbReference>
<sequence>ENVNPVIILAVLYGVTFVLSAFISNAAVAVMITPIGIILASILNVDPRPLLVAICFGASCSFMTPMGYQTNMMVFGPGQYHLKDFFQMGIPLTLIFWITAIYCIPIFWPF</sequence>
<feature type="transmembrane region" description="Helical" evidence="7">
    <location>
        <begin position="6"/>
        <end position="38"/>
    </location>
</feature>
<evidence type="ECO:0000256" key="6">
    <source>
        <dbReference type="ARBA" id="ARBA00023136"/>
    </source>
</evidence>
<dbReference type="InterPro" id="IPR004680">
    <property type="entry name" value="Cit_transptr-like_dom"/>
</dbReference>
<protein>
    <recommendedName>
        <fullName evidence="8">Citrate transporter-like domain-containing protein</fullName>
    </recommendedName>
</protein>
<evidence type="ECO:0000256" key="2">
    <source>
        <dbReference type="ARBA" id="ARBA00022448"/>
    </source>
</evidence>
<evidence type="ECO:0000259" key="8">
    <source>
        <dbReference type="Pfam" id="PF03600"/>
    </source>
</evidence>
<dbReference type="AlphaFoldDB" id="A0A383CJY2"/>
<feature type="transmembrane region" description="Helical" evidence="7">
    <location>
        <begin position="50"/>
        <end position="68"/>
    </location>
</feature>
<evidence type="ECO:0000313" key="9">
    <source>
        <dbReference type="EMBL" id="SVE32706.1"/>
    </source>
</evidence>
<keyword evidence="4" id="KW-0677">Repeat</keyword>
<comment type="subcellular location">
    <subcellularLocation>
        <location evidence="1">Membrane</location>
        <topology evidence="1">Multi-pass membrane protein</topology>
    </subcellularLocation>
</comment>
<dbReference type="PROSITE" id="PS01271">
    <property type="entry name" value="NA_SULFATE"/>
    <property type="match status" value="1"/>
</dbReference>
<dbReference type="GO" id="GO:0005886">
    <property type="term" value="C:plasma membrane"/>
    <property type="evidence" value="ECO:0007669"/>
    <property type="project" value="TreeGrafter"/>
</dbReference>
<evidence type="ECO:0000256" key="5">
    <source>
        <dbReference type="ARBA" id="ARBA00022989"/>
    </source>
</evidence>
<feature type="domain" description="Citrate transporter-like" evidence="8">
    <location>
        <begin position="5"/>
        <end position="102"/>
    </location>
</feature>
<evidence type="ECO:0000256" key="3">
    <source>
        <dbReference type="ARBA" id="ARBA00022692"/>
    </source>
</evidence>
<organism evidence="9">
    <name type="scientific">marine metagenome</name>
    <dbReference type="NCBI Taxonomy" id="408172"/>
    <lineage>
        <taxon>unclassified sequences</taxon>
        <taxon>metagenomes</taxon>
        <taxon>ecological metagenomes</taxon>
    </lineage>
</organism>
<name>A0A383CJY2_9ZZZZ</name>
<evidence type="ECO:0000256" key="4">
    <source>
        <dbReference type="ARBA" id="ARBA00022737"/>
    </source>
</evidence>
<accession>A0A383CJY2</accession>
<keyword evidence="3 7" id="KW-0812">Transmembrane</keyword>
<feature type="transmembrane region" description="Helical" evidence="7">
    <location>
        <begin position="88"/>
        <end position="108"/>
    </location>
</feature>
<evidence type="ECO:0000256" key="7">
    <source>
        <dbReference type="SAM" id="Phobius"/>
    </source>
</evidence>
<evidence type="ECO:0000256" key="1">
    <source>
        <dbReference type="ARBA" id="ARBA00004141"/>
    </source>
</evidence>
<gene>
    <name evidence="9" type="ORF">METZ01_LOCUS485560</name>
</gene>
<dbReference type="Pfam" id="PF03600">
    <property type="entry name" value="CitMHS"/>
    <property type="match status" value="1"/>
</dbReference>
<dbReference type="PANTHER" id="PTHR43652:SF2">
    <property type="entry name" value="BASIC AMINO ACID ANTIPORTER YFCC-RELATED"/>
    <property type="match status" value="1"/>
</dbReference>
<dbReference type="PANTHER" id="PTHR43652">
    <property type="entry name" value="BASIC AMINO ACID ANTIPORTER YFCC-RELATED"/>
    <property type="match status" value="1"/>
</dbReference>
<proteinExistence type="predicted"/>
<feature type="non-terminal residue" evidence="9">
    <location>
        <position position="1"/>
    </location>
</feature>
<reference evidence="9" key="1">
    <citation type="submission" date="2018-05" db="EMBL/GenBank/DDBJ databases">
        <authorList>
            <person name="Lanie J.A."/>
            <person name="Ng W.-L."/>
            <person name="Kazmierczak K.M."/>
            <person name="Andrzejewski T.M."/>
            <person name="Davidsen T.M."/>
            <person name="Wayne K.J."/>
            <person name="Tettelin H."/>
            <person name="Glass J.I."/>
            <person name="Rusch D."/>
            <person name="Podicherti R."/>
            <person name="Tsui H.-C.T."/>
            <person name="Winkler M.E."/>
        </authorList>
    </citation>
    <scope>NUCLEOTIDE SEQUENCE</scope>
</reference>
<keyword evidence="5 7" id="KW-1133">Transmembrane helix</keyword>
<keyword evidence="6 7" id="KW-0472">Membrane</keyword>
<keyword evidence="2" id="KW-0813">Transport</keyword>
<dbReference type="EMBL" id="UINC01209615">
    <property type="protein sequence ID" value="SVE32706.1"/>
    <property type="molecule type" value="Genomic_DNA"/>
</dbReference>